<name>A0AAV0KZH0_9ROSI</name>
<proteinExistence type="predicted"/>
<dbReference type="EMBL" id="CAMGYJ010000005">
    <property type="protein sequence ID" value="CAI0427083.1"/>
    <property type="molecule type" value="Genomic_DNA"/>
</dbReference>
<dbReference type="Proteomes" id="UP001154282">
    <property type="component" value="Unassembled WGS sequence"/>
</dbReference>
<organism evidence="1 2">
    <name type="scientific">Linum tenue</name>
    <dbReference type="NCBI Taxonomy" id="586396"/>
    <lineage>
        <taxon>Eukaryota</taxon>
        <taxon>Viridiplantae</taxon>
        <taxon>Streptophyta</taxon>
        <taxon>Embryophyta</taxon>
        <taxon>Tracheophyta</taxon>
        <taxon>Spermatophyta</taxon>
        <taxon>Magnoliopsida</taxon>
        <taxon>eudicotyledons</taxon>
        <taxon>Gunneridae</taxon>
        <taxon>Pentapetalae</taxon>
        <taxon>rosids</taxon>
        <taxon>fabids</taxon>
        <taxon>Malpighiales</taxon>
        <taxon>Linaceae</taxon>
        <taxon>Linum</taxon>
    </lineage>
</organism>
<comment type="caution">
    <text evidence="1">The sequence shown here is derived from an EMBL/GenBank/DDBJ whole genome shotgun (WGS) entry which is preliminary data.</text>
</comment>
<evidence type="ECO:0000313" key="1">
    <source>
        <dbReference type="EMBL" id="CAI0427083.1"/>
    </source>
</evidence>
<keyword evidence="2" id="KW-1185">Reference proteome</keyword>
<sequence>HIVLDCPSLDRRGKFGGSRPSTAVPAYGVQLPSTLQSVPAPSASLLGDPPAHATLSSGTLEQLVQSALQKVLPSTLQSVFSATPPTGSEHGEDAG</sequence>
<reference evidence="1" key="1">
    <citation type="submission" date="2022-08" db="EMBL/GenBank/DDBJ databases">
        <authorList>
            <person name="Gutierrez-Valencia J."/>
        </authorList>
    </citation>
    <scope>NUCLEOTIDE SEQUENCE</scope>
</reference>
<evidence type="ECO:0000313" key="2">
    <source>
        <dbReference type="Proteomes" id="UP001154282"/>
    </source>
</evidence>
<feature type="non-terminal residue" evidence="1">
    <location>
        <position position="1"/>
    </location>
</feature>
<protein>
    <submittedName>
        <fullName evidence="1">Uncharacterized protein</fullName>
    </submittedName>
</protein>
<dbReference type="AlphaFoldDB" id="A0AAV0KZH0"/>
<accession>A0AAV0KZH0</accession>
<gene>
    <name evidence="1" type="ORF">LITE_LOCUS21056</name>
</gene>